<feature type="transmembrane region" description="Helical" evidence="1">
    <location>
        <begin position="21"/>
        <end position="42"/>
    </location>
</feature>
<reference evidence="2" key="1">
    <citation type="journal article" date="2014" name="Front. Microbiol.">
        <title>High frequency of phylogenetically diverse reductive dehalogenase-homologous genes in deep subseafloor sedimentary metagenomes.</title>
        <authorList>
            <person name="Kawai M."/>
            <person name="Futagami T."/>
            <person name="Toyoda A."/>
            <person name="Takaki Y."/>
            <person name="Nishi S."/>
            <person name="Hori S."/>
            <person name="Arai W."/>
            <person name="Tsubouchi T."/>
            <person name="Morono Y."/>
            <person name="Uchiyama I."/>
            <person name="Ito T."/>
            <person name="Fujiyama A."/>
            <person name="Inagaki F."/>
            <person name="Takami H."/>
        </authorList>
    </citation>
    <scope>NUCLEOTIDE SEQUENCE</scope>
    <source>
        <strain evidence="2">Expedition CK06-06</strain>
    </source>
</reference>
<protein>
    <submittedName>
        <fullName evidence="2">Uncharacterized protein</fullName>
    </submittedName>
</protein>
<keyword evidence="1" id="KW-0472">Membrane</keyword>
<proteinExistence type="predicted"/>
<dbReference type="EMBL" id="BART01019315">
    <property type="protein sequence ID" value="GAG84606.1"/>
    <property type="molecule type" value="Genomic_DNA"/>
</dbReference>
<dbReference type="InterPro" id="IPR045749">
    <property type="entry name" value="DUF6090"/>
</dbReference>
<evidence type="ECO:0000313" key="2">
    <source>
        <dbReference type="EMBL" id="GAG84606.1"/>
    </source>
</evidence>
<gene>
    <name evidence="2" type="ORF">S01H4_36181</name>
</gene>
<keyword evidence="1" id="KW-1133">Transmembrane helix</keyword>
<evidence type="ECO:0000256" key="1">
    <source>
        <dbReference type="SAM" id="Phobius"/>
    </source>
</evidence>
<accession>X1CK86</accession>
<name>X1CK86_9ZZZZ</name>
<comment type="caution">
    <text evidence="2">The sequence shown here is derived from an EMBL/GenBank/DDBJ whole genome shotgun (WGS) entry which is preliminary data.</text>
</comment>
<keyword evidence="1" id="KW-0812">Transmembrane</keyword>
<dbReference type="AlphaFoldDB" id="X1CK86"/>
<organism evidence="2">
    <name type="scientific">marine sediment metagenome</name>
    <dbReference type="NCBI Taxonomy" id="412755"/>
    <lineage>
        <taxon>unclassified sequences</taxon>
        <taxon>metagenomes</taxon>
        <taxon>ecological metagenomes</taxon>
    </lineage>
</organism>
<sequence>MIPFFRKIRKKMADDNRPIKYMRYAIGEIILVVIGILIALQINTWKEEQKSKKVEFVILTELKKNIEADILELDSTLTSINHRIRSSKIVLKSLSNNDSYYDSLNSHFGWAMVYDEMSFHTGAYESLKSSGSQLINDESLRFEISNYYDFSITSTEKSFREIRDDFY</sequence>
<feature type="non-terminal residue" evidence="2">
    <location>
        <position position="167"/>
    </location>
</feature>
<dbReference type="Pfam" id="PF19578">
    <property type="entry name" value="DUF6090"/>
    <property type="match status" value="1"/>
</dbReference>